<reference evidence="2" key="1">
    <citation type="submission" date="2024-07" db="EMBL/GenBank/DDBJ databases">
        <authorList>
            <person name="Kim Y.J."/>
            <person name="Jeong J.Y."/>
        </authorList>
    </citation>
    <scope>NUCLEOTIDE SEQUENCE</scope>
    <source>
        <strain evidence="2">GIHE-MW2</strain>
    </source>
</reference>
<dbReference type="RefSeq" id="WP_190877574.1">
    <property type="nucleotide sequence ID" value="NZ_CP159837.1"/>
</dbReference>
<organism evidence="2">
    <name type="scientific">Planktothricoides raciborskii GIHE-MW2</name>
    <dbReference type="NCBI Taxonomy" id="2792601"/>
    <lineage>
        <taxon>Bacteria</taxon>
        <taxon>Bacillati</taxon>
        <taxon>Cyanobacteriota</taxon>
        <taxon>Cyanophyceae</taxon>
        <taxon>Oscillatoriophycideae</taxon>
        <taxon>Oscillatoriales</taxon>
        <taxon>Oscillatoriaceae</taxon>
        <taxon>Planktothricoides</taxon>
    </lineage>
</organism>
<dbReference type="EMBL" id="CP159837">
    <property type="protein sequence ID" value="XCM34509.1"/>
    <property type="molecule type" value="Genomic_DNA"/>
</dbReference>
<name>A0AAU8J720_9CYAN</name>
<evidence type="ECO:0000313" key="2">
    <source>
        <dbReference type="EMBL" id="XCM34509.1"/>
    </source>
</evidence>
<evidence type="ECO:0000259" key="1">
    <source>
        <dbReference type="Pfam" id="PF18135"/>
    </source>
</evidence>
<protein>
    <submittedName>
        <fullName evidence="2">Type ISP restriction/modification enzyme</fullName>
    </submittedName>
</protein>
<proteinExistence type="predicted"/>
<dbReference type="InterPro" id="IPR041635">
    <property type="entry name" value="Type_ISP_LLaBIII_C"/>
</dbReference>
<dbReference type="AlphaFoldDB" id="A0AAU8J720"/>
<sequence length="416" mass="47991">MTKIYHAHVYGSRENKYRYLEEHDVTTVDWTELNPQSPFYLFIPQDTDLLGEYNQGWKITEIMPVNSVGIVTARDSLTIKWSSQEVMDTVTDFASLPVETARNKYNLGKDARDWKVDLAQKDLNRSPIENDKIVSVLYRPFDVRFTYYTGQTRGFICMPRSEVMRHLLAGNNLALITSRLTKGETFAHAQVASSIVEVICMSPKTSNNGFVFPLYTYPDTQNQQGNLFVEKSANLSKGFLEAIREKLGYVPTPEAIFYYIYGIFHSPTYRQRYAEFLKIDFPRVPLTSNDQLFRDLGTKGEELVNLHLMKSKKLNKLITKVGGEGDNAVTEVTYQAKEQRVYINKTRYFAGITPELWDFKIGGYQVLDKWLKDRKKASRILSFDEVLHYQKIAIALKETMQLMAEIDRLIPGFPIQ</sequence>
<gene>
    <name evidence="2" type="ORF">ABWT76_003114</name>
</gene>
<dbReference type="Pfam" id="PF18135">
    <property type="entry name" value="Type_ISP_C"/>
    <property type="match status" value="1"/>
</dbReference>
<accession>A0AAU8J720</accession>
<feature type="domain" description="Type ISP restriction-modification enzyme LLaBIII C-terminal specificity" evidence="1">
    <location>
        <begin position="61"/>
        <end position="404"/>
    </location>
</feature>